<name>A0A923T5V4_9BACT</name>
<keyword evidence="2" id="KW-0067">ATP-binding</keyword>
<dbReference type="Pfam" id="PF02661">
    <property type="entry name" value="Fic"/>
    <property type="match status" value="1"/>
</dbReference>
<dbReference type="Gene3D" id="1.10.3290.10">
    <property type="entry name" value="Fido-like domain"/>
    <property type="match status" value="1"/>
</dbReference>
<dbReference type="EMBL" id="JACSIT010000037">
    <property type="protein sequence ID" value="MBC6992725.1"/>
    <property type="molecule type" value="Genomic_DNA"/>
</dbReference>
<dbReference type="PROSITE" id="PS51459">
    <property type="entry name" value="FIDO"/>
    <property type="match status" value="1"/>
</dbReference>
<feature type="binding site" evidence="2">
    <location>
        <begin position="259"/>
        <end position="260"/>
    </location>
    <ligand>
        <name>ATP</name>
        <dbReference type="ChEBI" id="CHEBI:30616"/>
    </ligand>
</feature>
<organism evidence="4 5">
    <name type="scientific">Neolewinella lacunae</name>
    <dbReference type="NCBI Taxonomy" id="1517758"/>
    <lineage>
        <taxon>Bacteria</taxon>
        <taxon>Pseudomonadati</taxon>
        <taxon>Bacteroidota</taxon>
        <taxon>Saprospiria</taxon>
        <taxon>Saprospirales</taxon>
        <taxon>Lewinellaceae</taxon>
        <taxon>Neolewinella</taxon>
    </lineage>
</organism>
<feature type="domain" description="Fido" evidence="3">
    <location>
        <begin position="126"/>
        <end position="281"/>
    </location>
</feature>
<keyword evidence="5" id="KW-1185">Reference proteome</keyword>
<dbReference type="Pfam" id="PF13776">
    <property type="entry name" value="DUF4172"/>
    <property type="match status" value="1"/>
</dbReference>
<protein>
    <submittedName>
        <fullName evidence="4">Fic family protein</fullName>
    </submittedName>
</protein>
<dbReference type="AlphaFoldDB" id="A0A923T5V4"/>
<evidence type="ECO:0000313" key="4">
    <source>
        <dbReference type="EMBL" id="MBC6992725.1"/>
    </source>
</evidence>
<gene>
    <name evidence="4" type="ORF">H9S92_00990</name>
</gene>
<dbReference type="Proteomes" id="UP000650081">
    <property type="component" value="Unassembled WGS sequence"/>
</dbReference>
<dbReference type="InterPro" id="IPR025230">
    <property type="entry name" value="DUF4172"/>
</dbReference>
<dbReference type="GO" id="GO:0005524">
    <property type="term" value="F:ATP binding"/>
    <property type="evidence" value="ECO:0007669"/>
    <property type="project" value="UniProtKB-KW"/>
</dbReference>
<accession>A0A923T5V4</accession>
<evidence type="ECO:0000259" key="3">
    <source>
        <dbReference type="PROSITE" id="PS51459"/>
    </source>
</evidence>
<dbReference type="PANTHER" id="PTHR13504:SF33">
    <property type="entry name" value="FIC FAMILY PROTEIN"/>
    <property type="match status" value="1"/>
</dbReference>
<evidence type="ECO:0000256" key="1">
    <source>
        <dbReference type="PIRSR" id="PIRSR640198-1"/>
    </source>
</evidence>
<dbReference type="Gene3D" id="1.10.10.10">
    <property type="entry name" value="Winged helix-like DNA-binding domain superfamily/Winged helix DNA-binding domain"/>
    <property type="match status" value="1"/>
</dbReference>
<dbReference type="InterPro" id="IPR003812">
    <property type="entry name" value="Fido"/>
</dbReference>
<dbReference type="InterPro" id="IPR036597">
    <property type="entry name" value="Fido-like_dom_sf"/>
</dbReference>
<dbReference type="InterPro" id="IPR036388">
    <property type="entry name" value="WH-like_DNA-bd_sf"/>
</dbReference>
<feature type="binding site" evidence="2">
    <location>
        <begin position="222"/>
        <end position="229"/>
    </location>
    <ligand>
        <name>ATP</name>
        <dbReference type="ChEBI" id="CHEBI:30616"/>
    </ligand>
</feature>
<dbReference type="RefSeq" id="WP_187464864.1">
    <property type="nucleotide sequence ID" value="NZ_JACSIT010000037.1"/>
</dbReference>
<comment type="caution">
    <text evidence="4">The sequence shown here is derived from an EMBL/GenBank/DDBJ whole genome shotgun (WGS) entry which is preliminary data.</text>
</comment>
<evidence type="ECO:0000256" key="2">
    <source>
        <dbReference type="PIRSR" id="PIRSR640198-2"/>
    </source>
</evidence>
<dbReference type="PANTHER" id="PTHR13504">
    <property type="entry name" value="FIDO DOMAIN-CONTAINING PROTEIN DDB_G0283145"/>
    <property type="match status" value="1"/>
</dbReference>
<keyword evidence="2" id="KW-0547">Nucleotide-binding</keyword>
<sequence>MSIFEPINGLNRLMYNWQHDNWPEFFYRMEDLTEPLKRLSDVLRPLLSKVQNLPEEDRHRYFIEVLIAEAQKTSKIEGEFVSREDLRSSILSHLYLGNYKKNIRDLRAVGIGKLLSTMASNHSNDITETTLKYWHQLLFDRLPTINIIGGYRTSTEPMQIVSGPDYDLTIHYEAPPSDRVSQEMEKMVASLYKSQHADRLLDYVLRAGVSHPYFESIHPFQDGNGRIGRAIIDHLISQGVGFVMPFSISQVFADNQKEYYAQLNTASRTLDITRWMEYFIESVVTAITNANEEISFLLAKTAFFDRFGNQLNDRQQKLIRRLFDAGREGFPGGLSANNYERLTRSSKATATRELTELTEMGALLRTGAGRSTRYELRLEDLVP</sequence>
<evidence type="ECO:0000313" key="5">
    <source>
        <dbReference type="Proteomes" id="UP000650081"/>
    </source>
</evidence>
<feature type="active site" evidence="1">
    <location>
        <position position="218"/>
    </location>
</feature>
<dbReference type="SUPFAM" id="SSF140931">
    <property type="entry name" value="Fic-like"/>
    <property type="match status" value="1"/>
</dbReference>
<reference evidence="4" key="1">
    <citation type="submission" date="2020-08" db="EMBL/GenBank/DDBJ databases">
        <title>Lewinella bacteria from marine environments.</title>
        <authorList>
            <person name="Zhong Y."/>
        </authorList>
    </citation>
    <scope>NUCLEOTIDE SEQUENCE</scope>
    <source>
        <strain evidence="4">KCTC 42187</strain>
    </source>
</reference>
<dbReference type="InterPro" id="IPR040198">
    <property type="entry name" value="Fido_containing"/>
</dbReference>
<proteinExistence type="predicted"/>